<evidence type="ECO:0000313" key="5">
    <source>
        <dbReference type="EMBL" id="SHG00614.1"/>
    </source>
</evidence>
<evidence type="ECO:0000313" key="7">
    <source>
        <dbReference type="Proteomes" id="UP000474718"/>
    </source>
</evidence>
<evidence type="ECO:0000256" key="2">
    <source>
        <dbReference type="ARBA" id="ARBA00023315"/>
    </source>
</evidence>
<gene>
    <name evidence="4" type="ORF">GT747_09385</name>
    <name evidence="5" type="ORF">SAMN05444424_1122</name>
</gene>
<dbReference type="EMBL" id="FQVY01000002">
    <property type="protein sequence ID" value="SHG00614.1"/>
    <property type="molecule type" value="Genomic_DNA"/>
</dbReference>
<dbReference type="InterPro" id="IPR050680">
    <property type="entry name" value="YpeA/RimI_acetyltransf"/>
</dbReference>
<reference evidence="4 7" key="3">
    <citation type="journal article" date="2019" name="Nat. Med.">
        <title>A library of human gut bacterial isolates paired with longitudinal multiomics data enables mechanistic microbiome research.</title>
        <authorList>
            <person name="Poyet M."/>
            <person name="Groussin M."/>
            <person name="Gibbons S.M."/>
            <person name="Avila-Pacheco J."/>
            <person name="Jiang X."/>
            <person name="Kearney S.M."/>
            <person name="Perrotta A.R."/>
            <person name="Berdy B."/>
            <person name="Zhao S."/>
            <person name="Lieberman T.D."/>
            <person name="Swanson P.K."/>
            <person name="Smith M."/>
            <person name="Roesemann S."/>
            <person name="Alexander J.E."/>
            <person name="Rich S.A."/>
            <person name="Livny J."/>
            <person name="Vlamakis H."/>
            <person name="Clish C."/>
            <person name="Bullock K."/>
            <person name="Deik A."/>
            <person name="Scott J."/>
            <person name="Pierce K.A."/>
            <person name="Xavier R.J."/>
            <person name="Alm E.J."/>
        </authorList>
    </citation>
    <scope>NUCLEOTIDE SEQUENCE [LARGE SCALE GENOMIC DNA]</scope>
    <source>
        <strain evidence="4 7">BIOML-A2</strain>
    </source>
</reference>
<accession>A0AAQ1MCQ6</accession>
<comment type="caution">
    <text evidence="5">The sequence shown here is derived from an EMBL/GenBank/DDBJ whole genome shotgun (WGS) entry which is preliminary data.</text>
</comment>
<dbReference type="Proteomes" id="UP000474718">
    <property type="component" value="Unassembled WGS sequence"/>
</dbReference>
<evidence type="ECO:0000313" key="6">
    <source>
        <dbReference type="Proteomes" id="UP000184089"/>
    </source>
</evidence>
<feature type="domain" description="N-acetyltransferase" evidence="3">
    <location>
        <begin position="6"/>
        <end position="172"/>
    </location>
</feature>
<protein>
    <submittedName>
        <fullName evidence="5">Acetyltransferase (GNAT) family protein</fullName>
    </submittedName>
    <submittedName>
        <fullName evidence="4">GNAT family N-acetyltransferase</fullName>
    </submittedName>
</protein>
<keyword evidence="1" id="KW-0808">Transferase</keyword>
<dbReference type="Gene3D" id="3.40.630.30">
    <property type="match status" value="1"/>
</dbReference>
<dbReference type="SUPFAM" id="SSF55729">
    <property type="entry name" value="Acyl-CoA N-acyltransferases (Nat)"/>
    <property type="match status" value="1"/>
</dbReference>
<keyword evidence="2" id="KW-0012">Acyltransferase</keyword>
<organism evidence="5 6">
    <name type="scientific">Bittarella massiliensis</name>
    <name type="common">ex Durand et al. 2017</name>
    <dbReference type="NCBI Taxonomy" id="1720313"/>
    <lineage>
        <taxon>Bacteria</taxon>
        <taxon>Bacillati</taxon>
        <taxon>Bacillota</taxon>
        <taxon>Clostridia</taxon>
        <taxon>Eubacteriales</taxon>
        <taxon>Oscillospiraceae</taxon>
        <taxon>Bittarella (ex Durand et al. 2017)</taxon>
    </lineage>
</organism>
<dbReference type="PANTHER" id="PTHR43420:SF47">
    <property type="entry name" value="N-ACETYLTRANSFERASE DOMAIN-CONTAINING PROTEIN"/>
    <property type="match status" value="1"/>
</dbReference>
<evidence type="ECO:0000256" key="1">
    <source>
        <dbReference type="ARBA" id="ARBA00022679"/>
    </source>
</evidence>
<dbReference type="InterPro" id="IPR000182">
    <property type="entry name" value="GNAT_dom"/>
</dbReference>
<dbReference type="Proteomes" id="UP000184089">
    <property type="component" value="Unassembled WGS sequence"/>
</dbReference>
<dbReference type="PANTHER" id="PTHR43420">
    <property type="entry name" value="ACETYLTRANSFERASE"/>
    <property type="match status" value="1"/>
</dbReference>
<evidence type="ECO:0000313" key="4">
    <source>
        <dbReference type="EMBL" id="MZL69963.1"/>
    </source>
</evidence>
<reference evidence="5" key="2">
    <citation type="submission" date="2016-11" db="EMBL/GenBank/DDBJ databases">
        <authorList>
            <person name="Varghese N."/>
            <person name="Submissions S."/>
        </authorList>
    </citation>
    <scope>NUCLEOTIDE SEQUENCE</scope>
    <source>
        <strain evidence="5">DSM 4029</strain>
    </source>
</reference>
<dbReference type="InterPro" id="IPR016181">
    <property type="entry name" value="Acyl_CoA_acyltransferase"/>
</dbReference>
<dbReference type="PROSITE" id="PS51186">
    <property type="entry name" value="GNAT"/>
    <property type="match status" value="1"/>
</dbReference>
<keyword evidence="7" id="KW-1185">Reference proteome</keyword>
<dbReference type="EMBL" id="WWVX01000006">
    <property type="protein sequence ID" value="MZL69963.1"/>
    <property type="molecule type" value="Genomic_DNA"/>
</dbReference>
<dbReference type="RefSeq" id="WP_021659049.1">
    <property type="nucleotide sequence ID" value="NZ_FQVY01000002.1"/>
</dbReference>
<sequence length="175" mass="19259">MDWKIVKGREEQVEEIAALYARTIDALVEGVNYTGWRRGGYPGEATAREGVAAGTLYVAQKEGAIGGTIILNHLYEGAYEKGKWAVDCPYSEVFCVHTLVVDPACRGQGIASALLDFAAAEGRRAGMRALRLDVFEENAPAIALYEKKGFERRTRVDLGLGIPGLKWFYLCEKLL</sequence>
<dbReference type="Pfam" id="PF00583">
    <property type="entry name" value="Acetyltransf_1"/>
    <property type="match status" value="1"/>
</dbReference>
<dbReference type="AlphaFoldDB" id="A0AAQ1MCQ6"/>
<dbReference type="CDD" id="cd04301">
    <property type="entry name" value="NAT_SF"/>
    <property type="match status" value="1"/>
</dbReference>
<evidence type="ECO:0000259" key="3">
    <source>
        <dbReference type="PROSITE" id="PS51186"/>
    </source>
</evidence>
<dbReference type="GO" id="GO:0016747">
    <property type="term" value="F:acyltransferase activity, transferring groups other than amino-acyl groups"/>
    <property type="evidence" value="ECO:0007669"/>
    <property type="project" value="InterPro"/>
</dbReference>
<reference evidence="6" key="1">
    <citation type="submission" date="2016-11" db="EMBL/GenBank/DDBJ databases">
        <authorList>
            <person name="Jaros S."/>
            <person name="Januszkiewicz K."/>
            <person name="Wedrychowicz H."/>
        </authorList>
    </citation>
    <scope>NUCLEOTIDE SEQUENCE [LARGE SCALE GENOMIC DNA]</scope>
    <source>
        <strain evidence="6">DSM 4029</strain>
    </source>
</reference>
<name>A0AAQ1MCQ6_9FIRM</name>
<proteinExistence type="predicted"/>